<keyword evidence="1" id="KW-0472">Membrane</keyword>
<organism evidence="2">
    <name type="scientific">bioreactor metagenome</name>
    <dbReference type="NCBI Taxonomy" id="1076179"/>
    <lineage>
        <taxon>unclassified sequences</taxon>
        <taxon>metagenomes</taxon>
        <taxon>ecological metagenomes</taxon>
    </lineage>
</organism>
<proteinExistence type="predicted"/>
<feature type="transmembrane region" description="Helical" evidence="1">
    <location>
        <begin position="12"/>
        <end position="32"/>
    </location>
</feature>
<accession>A0A645HWK4</accession>
<sequence>MLKSNCIFEEEYLLLFMSLSNLELSILGKYIFYGEYRMEKLDIIKTLSKKLDTNYEWEELYVEYLKSLSENKLKEIENLINGKL</sequence>
<evidence type="ECO:0000313" key="2">
    <source>
        <dbReference type="EMBL" id="MPN43431.1"/>
    </source>
</evidence>
<comment type="caution">
    <text evidence="2">The sequence shown here is derived from an EMBL/GenBank/DDBJ whole genome shotgun (WGS) entry which is preliminary data.</text>
</comment>
<dbReference type="AlphaFoldDB" id="A0A645HWK4"/>
<keyword evidence="1" id="KW-0812">Transmembrane</keyword>
<name>A0A645HWK4_9ZZZZ</name>
<evidence type="ECO:0000256" key="1">
    <source>
        <dbReference type="SAM" id="Phobius"/>
    </source>
</evidence>
<reference evidence="2" key="1">
    <citation type="submission" date="2019-08" db="EMBL/GenBank/DDBJ databases">
        <authorList>
            <person name="Kucharzyk K."/>
            <person name="Murdoch R.W."/>
            <person name="Higgins S."/>
            <person name="Loffler F."/>
        </authorList>
    </citation>
    <scope>NUCLEOTIDE SEQUENCE</scope>
</reference>
<gene>
    <name evidence="2" type="ORF">SDC9_190991</name>
</gene>
<dbReference type="EMBL" id="VSSQ01101829">
    <property type="protein sequence ID" value="MPN43431.1"/>
    <property type="molecule type" value="Genomic_DNA"/>
</dbReference>
<protein>
    <submittedName>
        <fullName evidence="2">Uncharacterized protein</fullName>
    </submittedName>
</protein>
<keyword evidence="1" id="KW-1133">Transmembrane helix</keyword>